<dbReference type="Proteomes" id="UP000295008">
    <property type="component" value="Unassembled WGS sequence"/>
</dbReference>
<evidence type="ECO:0000256" key="5">
    <source>
        <dbReference type="ARBA" id="ARBA00070406"/>
    </source>
</evidence>
<sequence>MAAQKIESVAKALTILMLFKMNKDEWGVSEIARELDMQKSTVFRLLATMQDYGFVRKGDNNTYRLGLRVLELGSIVANTFNFRDVTGIYLRRVSEQCGETVHLGILDDCEAMSIETVEAQNTLKSTIVVGKRTPLYCTSVGKAILAFLPEDERNAIIHKITFHKFTDNTITDANALIEELNVTRERGYALDNSEHELGVRCVAAPIWDHTGRVLASLSISGPSVRITEDRIPELSQLVLKATQEISRELGARRVIS</sequence>
<dbReference type="InterPro" id="IPR036390">
    <property type="entry name" value="WH_DNA-bd_sf"/>
</dbReference>
<evidence type="ECO:0000256" key="4">
    <source>
        <dbReference type="ARBA" id="ARBA00058938"/>
    </source>
</evidence>
<dbReference type="InterPro" id="IPR014757">
    <property type="entry name" value="Tscrpt_reg_IclR_C"/>
</dbReference>
<dbReference type="Gene3D" id="1.10.10.10">
    <property type="entry name" value="Winged helix-like DNA-binding domain superfamily/Winged helix DNA-binding domain"/>
    <property type="match status" value="1"/>
</dbReference>
<keyword evidence="3" id="KW-0804">Transcription</keyword>
<evidence type="ECO:0000313" key="8">
    <source>
        <dbReference type="EMBL" id="TCL63326.1"/>
    </source>
</evidence>
<evidence type="ECO:0000256" key="3">
    <source>
        <dbReference type="ARBA" id="ARBA00023163"/>
    </source>
</evidence>
<dbReference type="SUPFAM" id="SSF55781">
    <property type="entry name" value="GAF domain-like"/>
    <property type="match status" value="1"/>
</dbReference>
<evidence type="ECO:0000313" key="9">
    <source>
        <dbReference type="Proteomes" id="UP000295008"/>
    </source>
</evidence>
<dbReference type="InterPro" id="IPR050707">
    <property type="entry name" value="HTH_MetabolicPath_Reg"/>
</dbReference>
<evidence type="ECO:0000259" key="6">
    <source>
        <dbReference type="PROSITE" id="PS51077"/>
    </source>
</evidence>
<dbReference type="InterPro" id="IPR029016">
    <property type="entry name" value="GAF-like_dom_sf"/>
</dbReference>
<dbReference type="InterPro" id="IPR036388">
    <property type="entry name" value="WH-like_DNA-bd_sf"/>
</dbReference>
<keyword evidence="9" id="KW-1185">Reference proteome</keyword>
<name>A0A4R1RC36_HYDET</name>
<gene>
    <name evidence="8" type="ORF">EDC14_102144</name>
</gene>
<keyword evidence="1" id="KW-0805">Transcription regulation</keyword>
<accession>A0A4R1RC36</accession>
<reference evidence="8 9" key="1">
    <citation type="submission" date="2019-03" db="EMBL/GenBank/DDBJ databases">
        <title>Genomic Encyclopedia of Type Strains, Phase IV (KMG-IV): sequencing the most valuable type-strain genomes for metagenomic binning, comparative biology and taxonomic classification.</title>
        <authorList>
            <person name="Goeker M."/>
        </authorList>
    </citation>
    <scope>NUCLEOTIDE SEQUENCE [LARGE SCALE GENOMIC DNA]</scope>
    <source>
        <strain evidence="8 9">LX-B</strain>
    </source>
</reference>
<dbReference type="SUPFAM" id="SSF46785">
    <property type="entry name" value="Winged helix' DNA-binding domain"/>
    <property type="match status" value="1"/>
</dbReference>
<dbReference type="PANTHER" id="PTHR30136:SF35">
    <property type="entry name" value="HTH-TYPE TRANSCRIPTIONAL REGULATOR RV1719"/>
    <property type="match status" value="1"/>
</dbReference>
<evidence type="ECO:0000256" key="1">
    <source>
        <dbReference type="ARBA" id="ARBA00023015"/>
    </source>
</evidence>
<keyword evidence="2" id="KW-0238">DNA-binding</keyword>
<protein>
    <recommendedName>
        <fullName evidence="5">Glycerol operon regulatory protein</fullName>
    </recommendedName>
</protein>
<dbReference type="SMART" id="SM00346">
    <property type="entry name" value="HTH_ICLR"/>
    <property type="match status" value="1"/>
</dbReference>
<dbReference type="PANTHER" id="PTHR30136">
    <property type="entry name" value="HELIX-TURN-HELIX TRANSCRIPTIONAL REGULATOR, ICLR FAMILY"/>
    <property type="match status" value="1"/>
</dbReference>
<evidence type="ECO:0000259" key="7">
    <source>
        <dbReference type="PROSITE" id="PS51078"/>
    </source>
</evidence>
<dbReference type="PROSITE" id="PS51078">
    <property type="entry name" value="ICLR_ED"/>
    <property type="match status" value="1"/>
</dbReference>
<dbReference type="Pfam" id="PF01614">
    <property type="entry name" value="IclR_C"/>
    <property type="match status" value="1"/>
</dbReference>
<dbReference type="GO" id="GO:0003677">
    <property type="term" value="F:DNA binding"/>
    <property type="evidence" value="ECO:0007669"/>
    <property type="project" value="UniProtKB-KW"/>
</dbReference>
<dbReference type="InterPro" id="IPR005471">
    <property type="entry name" value="Tscrpt_reg_IclR_N"/>
</dbReference>
<evidence type="ECO:0000256" key="2">
    <source>
        <dbReference type="ARBA" id="ARBA00023125"/>
    </source>
</evidence>
<organism evidence="8 9">
    <name type="scientific">Hydrogenispora ethanolica</name>
    <dbReference type="NCBI Taxonomy" id="1082276"/>
    <lineage>
        <taxon>Bacteria</taxon>
        <taxon>Bacillati</taxon>
        <taxon>Bacillota</taxon>
        <taxon>Hydrogenispora</taxon>
    </lineage>
</organism>
<feature type="domain" description="HTH iclR-type" evidence="6">
    <location>
        <begin position="6"/>
        <end position="67"/>
    </location>
</feature>
<dbReference type="EMBL" id="SLUN01000021">
    <property type="protein sequence ID" value="TCL63326.1"/>
    <property type="molecule type" value="Genomic_DNA"/>
</dbReference>
<dbReference type="PROSITE" id="PS51077">
    <property type="entry name" value="HTH_ICLR"/>
    <property type="match status" value="1"/>
</dbReference>
<dbReference type="Pfam" id="PF09339">
    <property type="entry name" value="HTH_IclR"/>
    <property type="match status" value="1"/>
</dbReference>
<comment type="caution">
    <text evidence="8">The sequence shown here is derived from an EMBL/GenBank/DDBJ whole genome shotgun (WGS) entry which is preliminary data.</text>
</comment>
<feature type="domain" description="IclR-ED" evidence="7">
    <location>
        <begin position="68"/>
        <end position="251"/>
    </location>
</feature>
<dbReference type="OrthoDB" id="9791752at2"/>
<comment type="function">
    <text evidence="4">May be an activator protein for the gylABX operon.</text>
</comment>
<dbReference type="AlphaFoldDB" id="A0A4R1RC36"/>
<dbReference type="GO" id="GO:0045892">
    <property type="term" value="P:negative regulation of DNA-templated transcription"/>
    <property type="evidence" value="ECO:0007669"/>
    <property type="project" value="TreeGrafter"/>
</dbReference>
<dbReference type="Gene3D" id="3.30.450.40">
    <property type="match status" value="1"/>
</dbReference>
<proteinExistence type="predicted"/>
<dbReference type="FunFam" id="1.10.10.10:FF:000056">
    <property type="entry name" value="IclR family transcriptional regulator"/>
    <property type="match status" value="1"/>
</dbReference>
<dbReference type="GO" id="GO:0003700">
    <property type="term" value="F:DNA-binding transcription factor activity"/>
    <property type="evidence" value="ECO:0007669"/>
    <property type="project" value="TreeGrafter"/>
</dbReference>
<dbReference type="RefSeq" id="WP_132015370.1">
    <property type="nucleotide sequence ID" value="NZ_SLUN01000021.1"/>
</dbReference>